<evidence type="ECO:0000259" key="18">
    <source>
        <dbReference type="Pfam" id="PF16209"/>
    </source>
</evidence>
<dbReference type="NCBIfam" id="TIGR01494">
    <property type="entry name" value="ATPase_P-type"/>
    <property type="match status" value="1"/>
</dbReference>
<dbReference type="InterPro" id="IPR032631">
    <property type="entry name" value="P-type_ATPase_N"/>
</dbReference>
<comment type="similarity">
    <text evidence="3 16">Belongs to the cation transport ATPase (P-type) (TC 3.A.3) family. Type IV subfamily.</text>
</comment>
<dbReference type="Gene3D" id="2.70.150.10">
    <property type="entry name" value="Calcium-transporting ATPase, cytoplasmic transduction domain A"/>
    <property type="match status" value="1"/>
</dbReference>
<feature type="binding site" evidence="14">
    <location>
        <position position="761"/>
    </location>
    <ligand>
        <name>ATP</name>
        <dbReference type="ChEBI" id="CHEBI:30616"/>
    </ligand>
</feature>
<feature type="domain" description="P-type ATPase A" evidence="17">
    <location>
        <begin position="220"/>
        <end position="324"/>
    </location>
</feature>
<dbReference type="InterPro" id="IPR001757">
    <property type="entry name" value="P_typ_ATPase"/>
</dbReference>
<feature type="binding site" evidence="14">
    <location>
        <position position="762"/>
    </location>
    <ligand>
        <name>ATP</name>
        <dbReference type="ChEBI" id="CHEBI:30616"/>
    </ligand>
</feature>
<dbReference type="SFLD" id="SFLDS00003">
    <property type="entry name" value="Haloacid_Dehalogenase"/>
    <property type="match status" value="1"/>
</dbReference>
<feature type="binding site" evidence="14">
    <location>
        <position position="624"/>
    </location>
    <ligand>
        <name>ATP</name>
        <dbReference type="ChEBI" id="CHEBI:30616"/>
    </ligand>
</feature>
<protein>
    <recommendedName>
        <fullName evidence="16">Phospholipid-transporting ATPase</fullName>
        <ecNumber evidence="16">7.6.2.1</ecNumber>
    </recommendedName>
</protein>
<feature type="binding site" evidence="15">
    <location>
        <position position="523"/>
    </location>
    <ligand>
        <name>Mg(2+)</name>
        <dbReference type="ChEBI" id="CHEBI:18420"/>
    </ligand>
</feature>
<feature type="binding site" evidence="14">
    <location>
        <position position="521"/>
    </location>
    <ligand>
        <name>ATP</name>
        <dbReference type="ChEBI" id="CHEBI:30616"/>
    </ligand>
</feature>
<dbReference type="GO" id="GO:0140326">
    <property type="term" value="F:ATPase-coupled intramembrane lipid transporter activity"/>
    <property type="evidence" value="ECO:0007669"/>
    <property type="project" value="UniProtKB-EC"/>
</dbReference>
<feature type="binding site" evidence="14">
    <location>
        <position position="855"/>
    </location>
    <ligand>
        <name>ATP</name>
        <dbReference type="ChEBI" id="CHEBI:30616"/>
    </ligand>
</feature>
<dbReference type="Gene3D" id="3.40.50.1000">
    <property type="entry name" value="HAD superfamily/HAD-like"/>
    <property type="match status" value="1"/>
</dbReference>
<evidence type="ECO:0000259" key="17">
    <source>
        <dbReference type="Pfam" id="PF00122"/>
    </source>
</evidence>
<feature type="transmembrane region" description="Helical" evidence="16">
    <location>
        <begin position="945"/>
        <end position="964"/>
    </location>
</feature>
<feature type="transmembrane region" description="Helical" evidence="16">
    <location>
        <begin position="396"/>
        <end position="419"/>
    </location>
</feature>
<evidence type="ECO:0000259" key="19">
    <source>
        <dbReference type="Pfam" id="PF16212"/>
    </source>
</evidence>
<dbReference type="PROSITE" id="PS00154">
    <property type="entry name" value="ATPASE_E1_E2"/>
    <property type="match status" value="1"/>
</dbReference>
<dbReference type="Pfam" id="PF00122">
    <property type="entry name" value="E1-E2_ATPase"/>
    <property type="match status" value="1"/>
</dbReference>
<feature type="binding site" evidence="15">
    <location>
        <position position="887"/>
    </location>
    <ligand>
        <name>Mg(2+)</name>
        <dbReference type="ChEBI" id="CHEBI:18420"/>
    </ligand>
</feature>
<dbReference type="GO" id="GO:0000287">
    <property type="term" value="F:magnesium ion binding"/>
    <property type="evidence" value="ECO:0007669"/>
    <property type="project" value="UniProtKB-UniRule"/>
</dbReference>
<dbReference type="Pfam" id="PF13246">
    <property type="entry name" value="Cation_ATPase"/>
    <property type="match status" value="1"/>
</dbReference>
<feature type="binding site" evidence="14">
    <location>
        <position position="886"/>
    </location>
    <ligand>
        <name>ATP</name>
        <dbReference type="ChEBI" id="CHEBI:30616"/>
    </ligand>
</feature>
<dbReference type="Pfam" id="PF16212">
    <property type="entry name" value="PhoLip_ATPase_C"/>
    <property type="match status" value="1"/>
</dbReference>
<dbReference type="SUPFAM" id="SSF56784">
    <property type="entry name" value="HAD-like"/>
    <property type="match status" value="1"/>
</dbReference>
<feature type="binding site" evidence="14">
    <location>
        <position position="763"/>
    </location>
    <ligand>
        <name>ATP</name>
        <dbReference type="ChEBI" id="CHEBI:30616"/>
    </ligand>
</feature>
<dbReference type="InterPro" id="IPR032630">
    <property type="entry name" value="P_typ_ATPase_c"/>
</dbReference>
<keyword evidence="5 15" id="KW-0479">Metal-binding</keyword>
<comment type="cofactor">
    <cofactor evidence="15">
        <name>Mg(2+)</name>
        <dbReference type="ChEBI" id="CHEBI:18420"/>
    </cofactor>
</comment>
<dbReference type="SUPFAM" id="SSF81653">
    <property type="entry name" value="Calcium ATPase, transduction domain A"/>
    <property type="match status" value="1"/>
</dbReference>
<dbReference type="SUPFAM" id="SSF81660">
    <property type="entry name" value="Metal cation-transporting ATPase, ATP-binding domain N"/>
    <property type="match status" value="1"/>
</dbReference>
<evidence type="ECO:0000256" key="5">
    <source>
        <dbReference type="ARBA" id="ARBA00022723"/>
    </source>
</evidence>
<feature type="binding site" evidence="14">
    <location>
        <position position="861"/>
    </location>
    <ligand>
        <name>ATP</name>
        <dbReference type="ChEBI" id="CHEBI:30616"/>
    </ligand>
</feature>
<evidence type="ECO:0000256" key="6">
    <source>
        <dbReference type="ARBA" id="ARBA00022741"/>
    </source>
</evidence>
<dbReference type="InterPro" id="IPR018303">
    <property type="entry name" value="ATPase_P-typ_P_site"/>
</dbReference>
<dbReference type="GO" id="GO:0005783">
    <property type="term" value="C:endoplasmic reticulum"/>
    <property type="evidence" value="ECO:0007669"/>
    <property type="project" value="TreeGrafter"/>
</dbReference>
<dbReference type="Pfam" id="PF16209">
    <property type="entry name" value="PhoLip_ATPase_N"/>
    <property type="match status" value="1"/>
</dbReference>
<dbReference type="GO" id="GO:0045332">
    <property type="term" value="P:phospholipid translocation"/>
    <property type="evidence" value="ECO:0007669"/>
    <property type="project" value="TreeGrafter"/>
</dbReference>
<evidence type="ECO:0000256" key="16">
    <source>
        <dbReference type="RuleBase" id="RU362033"/>
    </source>
</evidence>
<feature type="transmembrane region" description="Helical" evidence="16">
    <location>
        <begin position="1086"/>
        <end position="1104"/>
    </location>
</feature>
<keyword evidence="11 16" id="KW-0472">Membrane</keyword>
<feature type="domain" description="P-type ATPase N-terminal" evidence="18">
    <location>
        <begin position="132"/>
        <end position="186"/>
    </location>
</feature>
<dbReference type="PRINTS" id="PR00119">
    <property type="entry name" value="CATATPASE"/>
</dbReference>
<dbReference type="InterPro" id="IPR036412">
    <property type="entry name" value="HAD-like_sf"/>
</dbReference>
<name>A0A0K2U309_LEPSM</name>
<feature type="active site" description="4-aspartylphosphate intermediate" evidence="13">
    <location>
        <position position="521"/>
    </location>
</feature>
<dbReference type="InterPro" id="IPR006539">
    <property type="entry name" value="P-type_ATPase_IV"/>
</dbReference>
<dbReference type="PANTHER" id="PTHR24092">
    <property type="entry name" value="PROBABLE PHOSPHOLIPID-TRANSPORTING ATPASE"/>
    <property type="match status" value="1"/>
</dbReference>
<feature type="binding site" evidence="14">
    <location>
        <position position="523"/>
    </location>
    <ligand>
        <name>ATP</name>
        <dbReference type="ChEBI" id="CHEBI:30616"/>
    </ligand>
</feature>
<keyword evidence="10 16" id="KW-1133">Transmembrane helix</keyword>
<keyword evidence="8 15" id="KW-0460">Magnesium</keyword>
<dbReference type="GO" id="GO:0005524">
    <property type="term" value="F:ATP binding"/>
    <property type="evidence" value="ECO:0007669"/>
    <property type="project" value="UniProtKB-UniRule"/>
</dbReference>
<feature type="domain" description="P-type ATPase C-terminal" evidence="19">
    <location>
        <begin position="909"/>
        <end position="1151"/>
    </location>
</feature>
<feature type="binding site" evidence="15">
    <location>
        <position position="521"/>
    </location>
    <ligand>
        <name>Mg(2+)</name>
        <dbReference type="ChEBI" id="CHEBI:18420"/>
    </ligand>
</feature>
<dbReference type="EMBL" id="HACA01014961">
    <property type="protein sequence ID" value="CDW32322.1"/>
    <property type="molecule type" value="Transcribed_RNA"/>
</dbReference>
<dbReference type="InterPro" id="IPR023214">
    <property type="entry name" value="HAD_sf"/>
</dbReference>
<evidence type="ECO:0000256" key="8">
    <source>
        <dbReference type="ARBA" id="ARBA00022842"/>
    </source>
</evidence>
<dbReference type="SFLD" id="SFLDF00027">
    <property type="entry name" value="p-type_atpase"/>
    <property type="match status" value="1"/>
</dbReference>
<accession>A0A0K2U309</accession>
<proteinExistence type="inferred from homology"/>
<evidence type="ECO:0000256" key="9">
    <source>
        <dbReference type="ARBA" id="ARBA00022967"/>
    </source>
</evidence>
<evidence type="ECO:0000313" key="20">
    <source>
        <dbReference type="EMBL" id="CDW32322.1"/>
    </source>
</evidence>
<organism evidence="20">
    <name type="scientific">Lepeophtheirus salmonis</name>
    <name type="common">Salmon louse</name>
    <name type="synonym">Caligus salmonis</name>
    <dbReference type="NCBI Taxonomy" id="72036"/>
    <lineage>
        <taxon>Eukaryota</taxon>
        <taxon>Metazoa</taxon>
        <taxon>Ecdysozoa</taxon>
        <taxon>Arthropoda</taxon>
        <taxon>Crustacea</taxon>
        <taxon>Multicrustacea</taxon>
        <taxon>Hexanauplia</taxon>
        <taxon>Copepoda</taxon>
        <taxon>Siphonostomatoida</taxon>
        <taxon>Caligidae</taxon>
        <taxon>Lepeophtheirus</taxon>
    </lineage>
</organism>
<dbReference type="AlphaFoldDB" id="A0A0K2U309"/>
<feature type="binding site" evidence="14">
    <location>
        <position position="522"/>
    </location>
    <ligand>
        <name>ATP</name>
        <dbReference type="ChEBI" id="CHEBI:30616"/>
    </ligand>
</feature>
<feature type="binding site" evidence="14">
    <location>
        <position position="679"/>
    </location>
    <ligand>
        <name>ATP</name>
        <dbReference type="ChEBI" id="CHEBI:30616"/>
    </ligand>
</feature>
<dbReference type="GO" id="GO:0005886">
    <property type="term" value="C:plasma membrane"/>
    <property type="evidence" value="ECO:0007669"/>
    <property type="project" value="TreeGrafter"/>
</dbReference>
<evidence type="ECO:0000256" key="11">
    <source>
        <dbReference type="ARBA" id="ARBA00023136"/>
    </source>
</evidence>
<dbReference type="PANTHER" id="PTHR24092:SF175">
    <property type="entry name" value="PHOSPHOLIPID-TRANSPORTING ATPASE"/>
    <property type="match status" value="1"/>
</dbReference>
<feature type="binding site" evidence="14">
    <location>
        <position position="887"/>
    </location>
    <ligand>
        <name>ATP</name>
        <dbReference type="ChEBI" id="CHEBI:30616"/>
    </ligand>
</feature>
<dbReference type="SFLD" id="SFLDG00002">
    <property type="entry name" value="C1.7:_P-type_atpase_like"/>
    <property type="match status" value="1"/>
</dbReference>
<evidence type="ECO:0000256" key="12">
    <source>
        <dbReference type="ARBA" id="ARBA00034036"/>
    </source>
</evidence>
<evidence type="ECO:0000256" key="15">
    <source>
        <dbReference type="PIRSR" id="PIRSR606539-3"/>
    </source>
</evidence>
<comment type="catalytic activity">
    <reaction evidence="12 16">
        <text>ATP + H2O + phospholipidSide 1 = ADP + phosphate + phospholipidSide 2.</text>
        <dbReference type="EC" id="7.6.2.1"/>
    </reaction>
</comment>
<reference evidence="20" key="1">
    <citation type="submission" date="2014-05" db="EMBL/GenBank/DDBJ databases">
        <authorList>
            <person name="Chronopoulou M."/>
        </authorList>
    </citation>
    <scope>NUCLEOTIDE SEQUENCE</scope>
    <source>
        <tissue evidence="20">Whole organism</tissue>
    </source>
</reference>
<feature type="transmembrane region" description="Helical" evidence="16">
    <location>
        <begin position="166"/>
        <end position="183"/>
    </location>
</feature>
<keyword evidence="9 16" id="KW-1278">Translocase</keyword>
<keyword evidence="6 14" id="KW-0547">Nucleotide-binding</keyword>
<dbReference type="NCBIfam" id="TIGR01652">
    <property type="entry name" value="ATPase-Plipid"/>
    <property type="match status" value="1"/>
</dbReference>
<evidence type="ECO:0000256" key="4">
    <source>
        <dbReference type="ARBA" id="ARBA00022692"/>
    </source>
</evidence>
<feature type="binding site" evidence="15">
    <location>
        <position position="883"/>
    </location>
    <ligand>
        <name>Mg(2+)</name>
        <dbReference type="ChEBI" id="CHEBI:18420"/>
    </ligand>
</feature>
<evidence type="ECO:0000256" key="14">
    <source>
        <dbReference type="PIRSR" id="PIRSR606539-2"/>
    </source>
</evidence>
<feature type="binding site" evidence="14">
    <location>
        <position position="648"/>
    </location>
    <ligand>
        <name>ATP</name>
        <dbReference type="ChEBI" id="CHEBI:30616"/>
    </ligand>
</feature>
<evidence type="ECO:0000256" key="2">
    <source>
        <dbReference type="ARBA" id="ARBA00004308"/>
    </source>
</evidence>
<dbReference type="SUPFAM" id="SSF81665">
    <property type="entry name" value="Calcium ATPase, transmembrane domain M"/>
    <property type="match status" value="1"/>
</dbReference>
<dbReference type="OrthoDB" id="377733at2759"/>
<evidence type="ECO:0000256" key="10">
    <source>
        <dbReference type="ARBA" id="ARBA00022989"/>
    </source>
</evidence>
<feature type="transmembrane region" description="Helical" evidence="16">
    <location>
        <begin position="1023"/>
        <end position="1045"/>
    </location>
</feature>
<feature type="binding site" evidence="14">
    <location>
        <position position="581"/>
    </location>
    <ligand>
        <name>ATP</name>
        <dbReference type="ChEBI" id="CHEBI:30616"/>
    </ligand>
</feature>
<dbReference type="InterPro" id="IPR008250">
    <property type="entry name" value="ATPase_P-typ_transduc_dom_A_sf"/>
</dbReference>
<dbReference type="InterPro" id="IPR059000">
    <property type="entry name" value="ATPase_P-type_domA"/>
</dbReference>
<evidence type="ECO:0000256" key="7">
    <source>
        <dbReference type="ARBA" id="ARBA00022840"/>
    </source>
</evidence>
<dbReference type="GO" id="GO:0016887">
    <property type="term" value="F:ATP hydrolysis activity"/>
    <property type="evidence" value="ECO:0007669"/>
    <property type="project" value="InterPro"/>
</dbReference>
<comment type="subcellular location">
    <subcellularLocation>
        <location evidence="2">Endomembrane system</location>
    </subcellularLocation>
    <subcellularLocation>
        <location evidence="1 16">Membrane</location>
        <topology evidence="1 16">Multi-pass membrane protein</topology>
    </subcellularLocation>
</comment>
<keyword evidence="4 16" id="KW-0812">Transmembrane</keyword>
<dbReference type="InterPro" id="IPR023298">
    <property type="entry name" value="ATPase_P-typ_TM_dom_sf"/>
</dbReference>
<dbReference type="InterPro" id="IPR044492">
    <property type="entry name" value="P_typ_ATPase_HD_dom"/>
</dbReference>
<evidence type="ECO:0000256" key="13">
    <source>
        <dbReference type="PIRSR" id="PIRSR606539-1"/>
    </source>
</evidence>
<feature type="transmembrane region" description="Helical" evidence="16">
    <location>
        <begin position="453"/>
        <end position="479"/>
    </location>
</feature>
<dbReference type="EC" id="7.6.2.1" evidence="16"/>
<feature type="transmembrane region" description="Helical" evidence="16">
    <location>
        <begin position="970"/>
        <end position="993"/>
    </location>
</feature>
<keyword evidence="7 14" id="KW-0067">ATP-binding</keyword>
<dbReference type="InterPro" id="IPR023299">
    <property type="entry name" value="ATPase_P-typ_cyto_dom_N"/>
</dbReference>
<dbReference type="Gene3D" id="3.40.1110.10">
    <property type="entry name" value="Calcium-transporting ATPase, cytoplasmic domain N"/>
    <property type="match status" value="1"/>
</dbReference>
<feature type="transmembrane region" description="Helical" evidence="16">
    <location>
        <begin position="1051"/>
        <end position="1074"/>
    </location>
</feature>
<evidence type="ECO:0000256" key="3">
    <source>
        <dbReference type="ARBA" id="ARBA00008109"/>
    </source>
</evidence>
<feature type="transmembrane region" description="Helical" evidence="16">
    <location>
        <begin position="189"/>
        <end position="207"/>
    </location>
</feature>
<sequence>MDRKLTQSLPRRWPRTSTVIKQEEIDFNDKRTDQGLRPASNISSVYCHKKSKSLDIKLLPNGLGYADIQNNVSEPPSFWSRLCLQFKPRFGWSPNLEWRSNPKYDGRYVLIGETKLPLVEHLTRSGYIDPSKIQTDQFVSNVFKSSKYTLFNFIPLNLVQQFRRAANIYFIIALILTLILPDAPLDPSSWVLSLVFVVSVTMIKQGYEDYLRHIKDRSTNERNVSVVHNGNLKTLKSREIAVGDILRLVENEIVPCDIVVLSSSHDNGLCFAMTANLDGETSLKKKYSCNLTKYLRTKEEINNLRGFVECEVPNPKIDSFLGRLTLFRYNEEKRDTEEFSTPLNQTNLLMASTQLKNTKEVLGLCVFTGSQTKMSLNSRITKNKFSVVERTLNKFLIFYGVIMLLQILISTILTMHFGFEYSTVRDKLYTQYKIYFEDTANEWYIGQVLDVDFMAWIITSLIWFTLFNFYIPISLYITLECQKMISSRLYRRDMIYYDSNVLCNTSDVNEDLGLVTHLFTDKTGTLTTNVMTFRKYVDENCRVGLSLKEEEGIWSPFLMILTMCHSAQIDSDNFVASSPDEKALLEACRKGGYNYLGETNDGIISIQTKDRKIRNYRKLDELEFDSFRKSMSVIVQCEETSKIFVLTKGAETTMAESISSNYSDLSRSLVDEFAEEGLRTLVLGYRTLTEDEYTSFNAKAEVARSAVIESNRTKFVREAYSLVENNLSFAGITGIEDKLQEDLQETLEALREAGIMICMLTGDKRETAVNIAQSCGLIPRGSQIIEICNVSIERDMNILISSVYDRQRNDTLERSGVNTILVVDGKLLSYIFKNENCKNKFSYILGTVTSVIACRLSPIQKSLLVRMVKKIDTKNFVTAAIGDGGNDISMIQEAHVGFGIIGLEGKGAARAADFAFSKFKFLRRTLLVHGYWFYDRVAYVVQYSFYKNIVCFFCQFLIAFYSNFSATSLYSGTFLTCFNTIYTSVPVLIFGLFERRESEETLWNNPGIYQRNVGNKQLKAVKLVSWFCLGLWQAVVIFFGWLLAWPTMNSIGLGDLFCMGTVIGESTILVTNYQILFDAKYFDPKLVLSIVLSLFGYGIVTFVLQKGFIPFFEESNEFGVYELLFLSLPKWAISILLVLSCLLPKFFVRSAYYFLVANEDAIKSKIKKTVRFDLSMNKL</sequence>
<feature type="transmembrane region" description="Helical" evidence="16">
    <location>
        <begin position="1124"/>
        <end position="1143"/>
    </location>
</feature>
<evidence type="ECO:0000256" key="1">
    <source>
        <dbReference type="ARBA" id="ARBA00004141"/>
    </source>
</evidence>